<sequence length="113" mass="13069">MAWSDEAFPAGRYQDESSWGFMALSVTVRKRFRHPLEGSPRTRKKAHLKDLEEKFIGEESVLKEEDLGRRDGGSRALISRWNSENKSKLRPQIQRMVAECVIIFFDEGDAKLL</sequence>
<reference evidence="2" key="1">
    <citation type="journal article" date="2022" name="Mol. Ecol. Resour.">
        <title>The genomes of chicory, endive, great burdock and yacon provide insights into Asteraceae palaeo-polyploidization history and plant inulin production.</title>
        <authorList>
            <person name="Fan W."/>
            <person name="Wang S."/>
            <person name="Wang H."/>
            <person name="Wang A."/>
            <person name="Jiang F."/>
            <person name="Liu H."/>
            <person name="Zhao H."/>
            <person name="Xu D."/>
            <person name="Zhang Y."/>
        </authorList>
    </citation>
    <scope>NUCLEOTIDE SEQUENCE [LARGE SCALE GENOMIC DNA]</scope>
    <source>
        <strain evidence="2">cv. Yunnan</strain>
    </source>
</reference>
<proteinExistence type="predicted"/>
<dbReference type="EMBL" id="CM042043">
    <property type="protein sequence ID" value="KAI3695540.1"/>
    <property type="molecule type" value="Genomic_DNA"/>
</dbReference>
<name>A0ACB8ZCY1_9ASTR</name>
<dbReference type="Proteomes" id="UP001056120">
    <property type="component" value="Linkage Group LG26"/>
</dbReference>
<gene>
    <name evidence="1" type="ORF">L1987_78537</name>
</gene>
<evidence type="ECO:0000313" key="2">
    <source>
        <dbReference type="Proteomes" id="UP001056120"/>
    </source>
</evidence>
<evidence type="ECO:0000313" key="1">
    <source>
        <dbReference type="EMBL" id="KAI3695540.1"/>
    </source>
</evidence>
<comment type="caution">
    <text evidence="1">The sequence shown here is derived from an EMBL/GenBank/DDBJ whole genome shotgun (WGS) entry which is preliminary data.</text>
</comment>
<organism evidence="1 2">
    <name type="scientific">Smallanthus sonchifolius</name>
    <dbReference type="NCBI Taxonomy" id="185202"/>
    <lineage>
        <taxon>Eukaryota</taxon>
        <taxon>Viridiplantae</taxon>
        <taxon>Streptophyta</taxon>
        <taxon>Embryophyta</taxon>
        <taxon>Tracheophyta</taxon>
        <taxon>Spermatophyta</taxon>
        <taxon>Magnoliopsida</taxon>
        <taxon>eudicotyledons</taxon>
        <taxon>Gunneridae</taxon>
        <taxon>Pentapetalae</taxon>
        <taxon>asterids</taxon>
        <taxon>campanulids</taxon>
        <taxon>Asterales</taxon>
        <taxon>Asteraceae</taxon>
        <taxon>Asteroideae</taxon>
        <taxon>Heliantheae alliance</taxon>
        <taxon>Millerieae</taxon>
        <taxon>Smallanthus</taxon>
    </lineage>
</organism>
<accession>A0ACB8ZCY1</accession>
<reference evidence="1 2" key="2">
    <citation type="journal article" date="2022" name="Mol. Ecol. Resour.">
        <title>The genomes of chicory, endive, great burdock and yacon provide insights into Asteraceae paleo-polyploidization history and plant inulin production.</title>
        <authorList>
            <person name="Fan W."/>
            <person name="Wang S."/>
            <person name="Wang H."/>
            <person name="Wang A."/>
            <person name="Jiang F."/>
            <person name="Liu H."/>
            <person name="Zhao H."/>
            <person name="Xu D."/>
            <person name="Zhang Y."/>
        </authorList>
    </citation>
    <scope>NUCLEOTIDE SEQUENCE [LARGE SCALE GENOMIC DNA]</scope>
    <source>
        <strain evidence="2">cv. Yunnan</strain>
        <tissue evidence="1">Leaves</tissue>
    </source>
</reference>
<keyword evidence="2" id="KW-1185">Reference proteome</keyword>
<protein>
    <submittedName>
        <fullName evidence="1">Uncharacterized protein</fullName>
    </submittedName>
</protein>